<dbReference type="Gene3D" id="3.40.50.300">
    <property type="entry name" value="P-loop containing nucleotide triphosphate hydrolases"/>
    <property type="match status" value="1"/>
</dbReference>
<feature type="compositionally biased region" description="Polar residues" evidence="1">
    <location>
        <begin position="959"/>
        <end position="968"/>
    </location>
</feature>
<dbReference type="Pfam" id="PF00805">
    <property type="entry name" value="Pentapeptide"/>
    <property type="match status" value="3"/>
</dbReference>
<organism evidence="3 4">
    <name type="scientific">Nannocystis bainbridge</name>
    <dbReference type="NCBI Taxonomy" id="2995303"/>
    <lineage>
        <taxon>Bacteria</taxon>
        <taxon>Pseudomonadati</taxon>
        <taxon>Myxococcota</taxon>
        <taxon>Polyangia</taxon>
        <taxon>Nannocystales</taxon>
        <taxon>Nannocystaceae</taxon>
        <taxon>Nannocystis</taxon>
    </lineage>
</organism>
<dbReference type="SUPFAM" id="SSF141571">
    <property type="entry name" value="Pentapeptide repeat-like"/>
    <property type="match status" value="1"/>
</dbReference>
<dbReference type="EMBL" id="JAQNDL010000003">
    <property type="protein sequence ID" value="MDC0721692.1"/>
    <property type="molecule type" value="Genomic_DNA"/>
</dbReference>
<dbReference type="SUPFAM" id="SSF52540">
    <property type="entry name" value="P-loop containing nucleoside triphosphate hydrolases"/>
    <property type="match status" value="1"/>
</dbReference>
<evidence type="ECO:0000256" key="1">
    <source>
        <dbReference type="SAM" id="MobiDB-lite"/>
    </source>
</evidence>
<dbReference type="InterPro" id="IPR051082">
    <property type="entry name" value="Pentapeptide-BTB/POZ_domain"/>
</dbReference>
<comment type="caution">
    <text evidence="3">The sequence shown here is derived from an EMBL/GenBank/DDBJ whole genome shotgun (WGS) entry which is preliminary data.</text>
</comment>
<keyword evidence="4" id="KW-1185">Reference proteome</keyword>
<feature type="domain" description="NACHT" evidence="2">
    <location>
        <begin position="285"/>
        <end position="447"/>
    </location>
</feature>
<protein>
    <submittedName>
        <fullName evidence="3">Pentapeptide repeat-containing protein</fullName>
    </submittedName>
</protein>
<evidence type="ECO:0000313" key="4">
    <source>
        <dbReference type="Proteomes" id="UP001221686"/>
    </source>
</evidence>
<dbReference type="PANTHER" id="PTHR14136">
    <property type="entry name" value="BTB_POZ DOMAIN-CONTAINING PROTEIN KCTD9"/>
    <property type="match status" value="1"/>
</dbReference>
<gene>
    <name evidence="3" type="ORF">POL25_32590</name>
</gene>
<reference evidence="3 4" key="1">
    <citation type="submission" date="2022-11" db="EMBL/GenBank/DDBJ databases">
        <title>Minimal conservation of predation-associated metabolite biosynthetic gene clusters underscores biosynthetic potential of Myxococcota including descriptions for ten novel species: Archangium lansinium sp. nov., Myxococcus landrumus sp. nov., Nannocystis bai.</title>
        <authorList>
            <person name="Ahearne A."/>
            <person name="Stevens C."/>
            <person name="Dowd S."/>
        </authorList>
    </citation>
    <scope>NUCLEOTIDE SEQUENCE [LARGE SCALE GENOMIC DNA]</scope>
    <source>
        <strain evidence="3 4">BB15-2</strain>
    </source>
</reference>
<proteinExistence type="predicted"/>
<dbReference type="PANTHER" id="PTHR14136:SF17">
    <property type="entry name" value="BTB_POZ DOMAIN-CONTAINING PROTEIN KCTD9"/>
    <property type="match status" value="1"/>
</dbReference>
<evidence type="ECO:0000259" key="2">
    <source>
        <dbReference type="Pfam" id="PF05729"/>
    </source>
</evidence>
<feature type="region of interest" description="Disordered" evidence="1">
    <location>
        <begin position="950"/>
        <end position="987"/>
    </location>
</feature>
<evidence type="ECO:0000313" key="3">
    <source>
        <dbReference type="EMBL" id="MDC0721692.1"/>
    </source>
</evidence>
<dbReference type="Gene3D" id="2.160.20.80">
    <property type="entry name" value="E3 ubiquitin-protein ligase SopA"/>
    <property type="match status" value="1"/>
</dbReference>
<accession>A0ABT5E743</accession>
<dbReference type="Pfam" id="PF05729">
    <property type="entry name" value="NACHT"/>
    <property type="match status" value="1"/>
</dbReference>
<dbReference type="InterPro" id="IPR007111">
    <property type="entry name" value="NACHT_NTPase"/>
</dbReference>
<name>A0ABT5E743_9BACT</name>
<dbReference type="Proteomes" id="UP001221686">
    <property type="component" value="Unassembled WGS sequence"/>
</dbReference>
<dbReference type="InterPro" id="IPR027417">
    <property type="entry name" value="P-loop_NTPase"/>
</dbReference>
<sequence>MADPVTLALVTSSIKLLESGCKLSVWDGWTTFPTQDRLGWLTKLLGLGADVIGKASDLFKSLAPASARPEQAVHLWAIHVACFGEALAVYWGGSGEMAGRPNKWGKWFAPTWVRGRLQEVEAAIKFALDLLGRATPSPLPRDTWLETPTASPMYQALWAAFTDPAVTVDAPPLLPREQDGDVQTFERAFTRAFREVLARGGNAELRTLLTDGLPRGEALRRLLVTDIAAWRHKHVFAGVDTSEGIPDLPLEQSYVEPNAKYDLGKGTRTGPVLTLLAELLCQHKVVCVSADFGMGKSLTARTLAWRWASAYLDPNSIDPSCQRVFPIYVRCADSSIAHQSLDDVIRRALKRSAEAIGVSLRVDDPAFAPPREGHAVILLDGLDELAMNTEQARNLLRELFDYASDEQRFIVFSRPEALSQLDAKSREHVIPHVKLQRFDERQIDEWLWAWPNAGPTRENIALHGLTDLAQIPILLFMLVLTWPTYARKEGIIPQVQIYEAFFDTLATGKYQRSGEVHPQIKEAAERARETLVSRGELPPWKGEEGGRRSAIEAIRLLMDRVAWEAMRREFSGLALSRWHILAVLENDLGISESTLEQVRIGLLLGMQAQFAGGSPQFFFGHRSFLEFAAARFWERQLRRLLTAGRHNFDALEEGISGAPLVESDSRVLLFLRERLDMWGEQDRRRLLDWARATVEDEAVRTSDGRPTFRNDQRTLVRQAALAIGCHLAQRLDECFDIGDGSVLLTISTWWTIVRKKPPMFFAPVVIVKPGSLLLGLVGQGSNFEGAHLEGANLDGASLEGTNFRGANLKGAHLAGANLRLASFYGANLNSVSFIRADLLRADLCEADLVYADLEDANLYGAKFCNATLFDANFANADLQKANFAGADLEEANLFGANLEGVNFEGASLAGVFHLHVDLARVRFDTFTRWPDGFIPLSAIRSIGDSFEAPTHNNMKVHDQQAQGSATSDARTDDEPGPGSSARSQDVQ</sequence>
<dbReference type="InterPro" id="IPR001646">
    <property type="entry name" value="5peptide_repeat"/>
</dbReference>
<dbReference type="RefSeq" id="WP_272090196.1">
    <property type="nucleotide sequence ID" value="NZ_JAQNDL010000003.1"/>
</dbReference>